<dbReference type="PANTHER" id="PTHR36091">
    <property type="entry name" value="ALTERED INHERITANCE OF MITOCHONDRIA PROTEIN 9, MITOCHONDRIAL"/>
    <property type="match status" value="1"/>
</dbReference>
<dbReference type="InterPro" id="IPR011009">
    <property type="entry name" value="Kinase-like_dom_sf"/>
</dbReference>
<sequence>MPIPSTDWNSHYEFFHLTSYRFVSDERRQVAMRNVQFDMNNLAKIAAASIGFEECANVKKLAEGLFNKVFLFTMEDGSEVVGKVPCRNAGCPHFTTASEVATMDFARTVFKTPVPKVLAWSSKASENDVGAEYIIMEKAPGVELITMWPEMDIKTQFKVVKSLARIQKAWASMSFPSYGSIYYPADLETPKSCILRKADGSQVEESRFSIGPSNSQDQFSGGRRAIDFDRGPSPIGDTIEQYEQAVGYREIACVEKMADLPLPLVALNGPRTYIPSRPKMLTALQNFLRLIPFMLPTDSSISVPFLWHGDLHMRNIFVNPEKPWQILSIIDWQQNALHPLFENAGQPSLLDYEGPPVEGLEKPTLPENFQDMCPDEQEEARTLYHDRVLSALYRWLVNRQIPLLYKAMEYRDTTPFAILHLSEMIIRGFEKIYQLAVTDIRDEWPTIPGVQAAGTPEFPIHFSKDEIRSIEEDAKGVSLAVDLMKKLKYSLSGLMMDHFEVRKEHYDAVKAILAKFKGDIMDQLGCSEEERRLWDKTWPFDE</sequence>
<organism evidence="1 2">
    <name type="scientific">Penicillium citrinum</name>
    <dbReference type="NCBI Taxonomy" id="5077"/>
    <lineage>
        <taxon>Eukaryota</taxon>
        <taxon>Fungi</taxon>
        <taxon>Dikarya</taxon>
        <taxon>Ascomycota</taxon>
        <taxon>Pezizomycotina</taxon>
        <taxon>Eurotiomycetes</taxon>
        <taxon>Eurotiomycetidae</taxon>
        <taxon>Eurotiales</taxon>
        <taxon>Aspergillaceae</taxon>
        <taxon>Penicillium</taxon>
    </lineage>
</organism>
<dbReference type="PANTHER" id="PTHR36091:SF2">
    <property type="entry name" value="AMINOGLYCOSIDE PHOSPHOTRANSFERASE DOMAIN-CONTAINING PROTEIN"/>
    <property type="match status" value="1"/>
</dbReference>
<proteinExistence type="predicted"/>
<dbReference type="RefSeq" id="XP_056505598.1">
    <property type="nucleotide sequence ID" value="XM_056639841.1"/>
</dbReference>
<dbReference type="Proteomes" id="UP001147733">
    <property type="component" value="Unassembled WGS sequence"/>
</dbReference>
<comment type="caution">
    <text evidence="1">The sequence shown here is derived from an EMBL/GenBank/DDBJ whole genome shotgun (WGS) entry which is preliminary data.</text>
</comment>
<dbReference type="SUPFAM" id="SSF56112">
    <property type="entry name" value="Protein kinase-like (PK-like)"/>
    <property type="match status" value="1"/>
</dbReference>
<keyword evidence="2" id="KW-1185">Reference proteome</keyword>
<dbReference type="OrthoDB" id="2831558at2759"/>
<evidence type="ECO:0000313" key="1">
    <source>
        <dbReference type="EMBL" id="KAJ5242594.1"/>
    </source>
</evidence>
<name>A0A9W9PG08_PENCI</name>
<dbReference type="EMBL" id="JAPQKT010000001">
    <property type="protein sequence ID" value="KAJ5242594.1"/>
    <property type="molecule type" value="Genomic_DNA"/>
</dbReference>
<dbReference type="InterPro" id="IPR051035">
    <property type="entry name" value="Mito_inheritance_9"/>
</dbReference>
<dbReference type="GO" id="GO:0005739">
    <property type="term" value="C:mitochondrion"/>
    <property type="evidence" value="ECO:0007669"/>
    <property type="project" value="TreeGrafter"/>
</dbReference>
<evidence type="ECO:0008006" key="3">
    <source>
        <dbReference type="Google" id="ProtNLM"/>
    </source>
</evidence>
<evidence type="ECO:0000313" key="2">
    <source>
        <dbReference type="Proteomes" id="UP001147733"/>
    </source>
</evidence>
<gene>
    <name evidence="1" type="ORF">N7469_000921</name>
</gene>
<dbReference type="AlphaFoldDB" id="A0A9W9PG08"/>
<accession>A0A9W9PG08</accession>
<reference evidence="1" key="2">
    <citation type="journal article" date="2023" name="IMA Fungus">
        <title>Comparative genomic study of the Penicillium genus elucidates a diverse pangenome and 15 lateral gene transfer events.</title>
        <authorList>
            <person name="Petersen C."/>
            <person name="Sorensen T."/>
            <person name="Nielsen M.R."/>
            <person name="Sondergaard T.E."/>
            <person name="Sorensen J.L."/>
            <person name="Fitzpatrick D.A."/>
            <person name="Frisvad J.C."/>
            <person name="Nielsen K.L."/>
        </authorList>
    </citation>
    <scope>NUCLEOTIDE SEQUENCE</scope>
    <source>
        <strain evidence="1">IBT 23319</strain>
    </source>
</reference>
<reference evidence="1" key="1">
    <citation type="submission" date="2022-11" db="EMBL/GenBank/DDBJ databases">
        <authorList>
            <person name="Petersen C."/>
        </authorList>
    </citation>
    <scope>NUCLEOTIDE SEQUENCE</scope>
    <source>
        <strain evidence="1">IBT 23319</strain>
    </source>
</reference>
<dbReference type="GeneID" id="81379008"/>
<protein>
    <recommendedName>
        <fullName evidence="3">Aminoglycoside phosphotransferase domain-containing protein</fullName>
    </recommendedName>
</protein>